<accession>A0ABD0YMS5</accession>
<comment type="caution">
    <text evidence="2">The sequence shown here is derived from an EMBL/GenBank/DDBJ whole genome shotgun (WGS) entry which is preliminary data.</text>
</comment>
<dbReference type="SUPFAM" id="SSF63707">
    <property type="entry name" value="Ganglioside M2 (gm2) activator"/>
    <property type="match status" value="1"/>
</dbReference>
<dbReference type="EMBL" id="JBFDAA010000005">
    <property type="protein sequence ID" value="KAL1132527.1"/>
    <property type="molecule type" value="Genomic_DNA"/>
</dbReference>
<dbReference type="InterPro" id="IPR010512">
    <property type="entry name" value="DUF1091"/>
</dbReference>
<evidence type="ECO:0000313" key="2">
    <source>
        <dbReference type="EMBL" id="KAL1132527.1"/>
    </source>
</evidence>
<name>A0ABD0YMS5_9HEMI</name>
<proteinExistence type="predicted"/>
<keyword evidence="3" id="KW-1185">Reference proteome</keyword>
<dbReference type="Proteomes" id="UP001558652">
    <property type="component" value="Unassembled WGS sequence"/>
</dbReference>
<evidence type="ECO:0000313" key="3">
    <source>
        <dbReference type="Proteomes" id="UP001558652"/>
    </source>
</evidence>
<dbReference type="Pfam" id="PF06477">
    <property type="entry name" value="DUF1091"/>
    <property type="match status" value="1"/>
</dbReference>
<keyword evidence="1" id="KW-0732">Signal</keyword>
<protein>
    <submittedName>
        <fullName evidence="2">Uncharacterized protein</fullName>
    </submittedName>
</protein>
<dbReference type="AlphaFoldDB" id="A0ABD0YMS5"/>
<dbReference type="InterPro" id="IPR036846">
    <property type="entry name" value="GM2-AP_sf"/>
</dbReference>
<dbReference type="Gene3D" id="2.70.220.10">
    <property type="entry name" value="Ganglioside GM2 activator"/>
    <property type="match status" value="1"/>
</dbReference>
<reference evidence="2 3" key="1">
    <citation type="submission" date="2024-07" db="EMBL/GenBank/DDBJ databases">
        <title>Chromosome-level genome assembly of the water stick insect Ranatra chinensis (Heteroptera: Nepidae).</title>
        <authorList>
            <person name="Liu X."/>
        </authorList>
    </citation>
    <scope>NUCLEOTIDE SEQUENCE [LARGE SCALE GENOMIC DNA]</scope>
    <source>
        <strain evidence="2">Cailab_2021Rc</strain>
        <tissue evidence="2">Muscle</tissue>
    </source>
</reference>
<evidence type="ECO:0000256" key="1">
    <source>
        <dbReference type="ARBA" id="ARBA00022729"/>
    </source>
</evidence>
<gene>
    <name evidence="2" type="ORF">AAG570_010482</name>
</gene>
<sequence>MVHCSMTGTNKVPEQSKIYEETWTYSCFKIMGPYKLVPKQLADCPNKGTNELRIVSSKLRKIGRDIYSYSSDVILPHGLTDEITFGIRCATYGNGGWKENAYNFHFGKACTTLKNVFPEVYELVKKEFRNIQDCPIPQGNYTIRNATFKAGSLKGFATLFYDEYRTDLYFQRNGKRVGCKRIFYDVFPKKKV</sequence>
<organism evidence="2 3">
    <name type="scientific">Ranatra chinensis</name>
    <dbReference type="NCBI Taxonomy" id="642074"/>
    <lineage>
        <taxon>Eukaryota</taxon>
        <taxon>Metazoa</taxon>
        <taxon>Ecdysozoa</taxon>
        <taxon>Arthropoda</taxon>
        <taxon>Hexapoda</taxon>
        <taxon>Insecta</taxon>
        <taxon>Pterygota</taxon>
        <taxon>Neoptera</taxon>
        <taxon>Paraneoptera</taxon>
        <taxon>Hemiptera</taxon>
        <taxon>Heteroptera</taxon>
        <taxon>Panheteroptera</taxon>
        <taxon>Nepomorpha</taxon>
        <taxon>Nepidae</taxon>
        <taxon>Ranatrinae</taxon>
        <taxon>Ranatra</taxon>
    </lineage>
</organism>